<feature type="binding site" evidence="13">
    <location>
        <position position="126"/>
    </location>
    <ligand>
        <name>5-methyltetrahydropteroyltri-L-glutamate</name>
        <dbReference type="ChEBI" id="CHEBI:58207"/>
    </ligand>
</feature>
<dbReference type="NCBIfam" id="TIGR01371">
    <property type="entry name" value="met_syn_B12ind"/>
    <property type="match status" value="1"/>
</dbReference>
<dbReference type="CDD" id="cd03312">
    <property type="entry name" value="CIMS_N_terminal_like"/>
    <property type="match status" value="1"/>
</dbReference>
<evidence type="ECO:0000259" key="16">
    <source>
        <dbReference type="Pfam" id="PF01717"/>
    </source>
</evidence>
<feature type="binding site" evidence="14">
    <location>
        <position position="679"/>
    </location>
    <ligand>
        <name>Zn(2+)</name>
        <dbReference type="ChEBI" id="CHEBI:29105"/>
        <label>1</label>
        <note>catalytic</note>
    </ligand>
</feature>
<comment type="pathway">
    <text evidence="2">Amino-acid biosynthesis; L-methionine biosynthesis via de novo pathway; L-methionine from L-homocysteine (MetE route): step 1/1.</text>
</comment>
<dbReference type="EC" id="2.1.1.14" evidence="4"/>
<dbReference type="GO" id="GO:0009086">
    <property type="term" value="P:methionine biosynthetic process"/>
    <property type="evidence" value="ECO:0007669"/>
    <property type="project" value="UniProtKB-KW"/>
</dbReference>
<dbReference type="eggNOG" id="KOG2263">
    <property type="taxonomic scope" value="Eukaryota"/>
</dbReference>
<evidence type="ECO:0000256" key="8">
    <source>
        <dbReference type="ARBA" id="ARBA00022723"/>
    </source>
</evidence>
<comment type="similarity">
    <text evidence="3">Belongs to the vitamin-B12 independent methionine synthase family.</text>
</comment>
<dbReference type="GO" id="GO:0008270">
    <property type="term" value="F:zinc ion binding"/>
    <property type="evidence" value="ECO:0007669"/>
    <property type="project" value="InterPro"/>
</dbReference>
<feature type="binding site" evidence="13">
    <location>
        <position position="498"/>
    </location>
    <ligand>
        <name>L-methionine</name>
        <dbReference type="ChEBI" id="CHEBI:57844"/>
    </ligand>
</feature>
<evidence type="ECO:0000256" key="6">
    <source>
        <dbReference type="ARBA" id="ARBA00022605"/>
    </source>
</evidence>
<comment type="caution">
    <text evidence="18">The sequence shown here is derived from an EMBL/GenBank/DDBJ whole genome shotgun (WGS) entry which is preliminary data.</text>
</comment>
<dbReference type="AlphaFoldDB" id="R4XFL2"/>
<gene>
    <name evidence="18" type="ORF">TAPDE_003490</name>
</gene>
<dbReference type="Pfam" id="PF08267">
    <property type="entry name" value="Meth_synt_1"/>
    <property type="match status" value="1"/>
</dbReference>
<evidence type="ECO:0000256" key="1">
    <source>
        <dbReference type="ARBA" id="ARBA00002777"/>
    </source>
</evidence>
<reference evidence="18 19" key="1">
    <citation type="journal article" date="2013" name="MBio">
        <title>Genome sequencing of the plant pathogen Taphrina deformans, the causal agent of peach leaf curl.</title>
        <authorList>
            <person name="Cisse O.H."/>
            <person name="Almeida J.M.G.C.F."/>
            <person name="Fonseca A."/>
            <person name="Kumar A.A."/>
            <person name="Salojaervi J."/>
            <person name="Overmyer K."/>
            <person name="Hauser P.M."/>
            <person name="Pagni M."/>
        </authorList>
    </citation>
    <scope>NUCLEOTIDE SEQUENCE [LARGE SCALE GENOMIC DNA]</scope>
    <source>
        <strain evidence="19">PYCC 5710 / ATCC 11124 / CBS 356.35 / IMI 108563 / JCM 9778 / NBRC 8474</strain>
    </source>
</reference>
<dbReference type="EMBL" id="CAHR02000133">
    <property type="protein sequence ID" value="CCG83272.1"/>
    <property type="molecule type" value="Genomic_DNA"/>
</dbReference>
<feature type="domain" description="Cobalamin-independent methionine synthase MetE N-terminal" evidence="17">
    <location>
        <begin position="4"/>
        <end position="322"/>
    </location>
</feature>
<dbReference type="InterPro" id="IPR006276">
    <property type="entry name" value="Cobalamin-indep_Met_synthase"/>
</dbReference>
<name>R4XFL2_TAPDE</name>
<feature type="binding site" evidence="13">
    <location>
        <position position="613"/>
    </location>
    <ligand>
        <name>L-methionine</name>
        <dbReference type="ChEBI" id="CHEBI:57844"/>
    </ligand>
</feature>
<evidence type="ECO:0000256" key="9">
    <source>
        <dbReference type="ARBA" id="ARBA00022833"/>
    </source>
</evidence>
<dbReference type="PIRSF" id="PIRSF000382">
    <property type="entry name" value="MeTrfase_B12_ind"/>
    <property type="match status" value="1"/>
</dbReference>
<evidence type="ECO:0000256" key="14">
    <source>
        <dbReference type="PIRSR" id="PIRSR000382-2"/>
    </source>
</evidence>
<dbReference type="HAMAP" id="MF_00172">
    <property type="entry name" value="Meth_synth"/>
    <property type="match status" value="1"/>
</dbReference>
<dbReference type="NCBIfam" id="NF003556">
    <property type="entry name" value="PRK05222.1"/>
    <property type="match status" value="1"/>
</dbReference>
<dbReference type="InterPro" id="IPR038071">
    <property type="entry name" value="UROD/MetE-like_sf"/>
</dbReference>
<evidence type="ECO:0000256" key="15">
    <source>
        <dbReference type="PIRSR" id="PIRSR000382-3"/>
    </source>
</evidence>
<feature type="domain" description="Cobalamin-independent methionine synthase MetE C-terminal/archaeal" evidence="16">
    <location>
        <begin position="440"/>
        <end position="762"/>
    </location>
</feature>
<dbReference type="SUPFAM" id="SSF51726">
    <property type="entry name" value="UROD/MetE-like"/>
    <property type="match status" value="2"/>
</dbReference>
<protein>
    <recommendedName>
        <fullName evidence="4">5-methyltetrahydropteroyltriglutamate--homocysteine S-methyltransferase</fullName>
        <ecNumber evidence="4">2.1.1.14</ecNumber>
    </recommendedName>
    <alternativeName>
        <fullName evidence="12">Cobalamin-independent methionine synthase</fullName>
    </alternativeName>
    <alternativeName>
        <fullName evidence="11">Methionine synthase, vitamin-B12 independent isozyme</fullName>
    </alternativeName>
</protein>
<evidence type="ECO:0000256" key="11">
    <source>
        <dbReference type="ARBA" id="ARBA00030765"/>
    </source>
</evidence>
<evidence type="ECO:0000313" key="18">
    <source>
        <dbReference type="EMBL" id="CCG83272.1"/>
    </source>
</evidence>
<keyword evidence="5 18" id="KW-0489">Methyltransferase</keyword>
<evidence type="ECO:0000313" key="19">
    <source>
        <dbReference type="Proteomes" id="UP000013776"/>
    </source>
</evidence>
<feature type="binding site" evidence="13">
    <location>
        <position position="575"/>
    </location>
    <ligand>
        <name>5-methyltetrahydropteroyltri-L-glutamate</name>
        <dbReference type="ChEBI" id="CHEBI:58207"/>
    </ligand>
</feature>
<feature type="binding site" evidence="13">
    <location>
        <begin position="445"/>
        <end position="447"/>
    </location>
    <ligand>
        <name>L-methionine</name>
        <dbReference type="ChEBI" id="CHEBI:57844"/>
    </ligand>
</feature>
<keyword evidence="6" id="KW-0028">Amino-acid biosynthesis</keyword>
<keyword evidence="19" id="KW-1185">Reference proteome</keyword>
<evidence type="ECO:0000256" key="3">
    <source>
        <dbReference type="ARBA" id="ARBA00009553"/>
    </source>
</evidence>
<proteinExistence type="inferred from homology"/>
<evidence type="ECO:0000256" key="12">
    <source>
        <dbReference type="ARBA" id="ARBA00031314"/>
    </source>
</evidence>
<dbReference type="Gene3D" id="3.20.20.210">
    <property type="match status" value="2"/>
</dbReference>
<keyword evidence="9 14" id="KW-0862">Zinc</keyword>
<keyword evidence="7" id="KW-0808">Transferase</keyword>
<keyword evidence="10" id="KW-0486">Methionine biosynthesis</keyword>
<evidence type="ECO:0000256" key="13">
    <source>
        <dbReference type="PIRSR" id="PIRSR000382-1"/>
    </source>
</evidence>
<dbReference type="CDD" id="cd03311">
    <property type="entry name" value="CIMS_C_terminal_like"/>
    <property type="match status" value="1"/>
</dbReference>
<dbReference type="FunFam" id="3.20.20.210:FF:000003">
    <property type="entry name" value="5-methyltetrahydropteroyltriglutamate--homocysteine methyltransferase"/>
    <property type="match status" value="1"/>
</dbReference>
<feature type="binding site" evidence="13">
    <location>
        <position position="613"/>
    </location>
    <ligand>
        <name>L-homocysteine</name>
        <dbReference type="ChEBI" id="CHEBI:58199"/>
    </ligand>
</feature>
<dbReference type="STRING" id="1097556.R4XFL2"/>
<dbReference type="OrthoDB" id="1053771at2759"/>
<dbReference type="UniPathway" id="UPA00051">
    <property type="reaction ID" value="UER00082"/>
</dbReference>
<evidence type="ECO:0000256" key="4">
    <source>
        <dbReference type="ARBA" id="ARBA00012034"/>
    </source>
</evidence>
<feature type="binding site" evidence="14">
    <location>
        <position position="657"/>
    </location>
    <ligand>
        <name>Zn(2+)</name>
        <dbReference type="ChEBI" id="CHEBI:29105"/>
        <label>1</label>
        <note>catalytic</note>
    </ligand>
</feature>
<evidence type="ECO:0000256" key="10">
    <source>
        <dbReference type="ARBA" id="ARBA00023167"/>
    </source>
</evidence>
<evidence type="ECO:0000256" key="2">
    <source>
        <dbReference type="ARBA" id="ARBA00004681"/>
    </source>
</evidence>
<evidence type="ECO:0000259" key="17">
    <source>
        <dbReference type="Pfam" id="PF08267"/>
    </source>
</evidence>
<keyword evidence="8 14" id="KW-0479">Metal-binding</keyword>
<dbReference type="InterPro" id="IPR002629">
    <property type="entry name" value="Met_Synth_C/arc"/>
</dbReference>
<feature type="binding site" evidence="13">
    <location>
        <begin position="445"/>
        <end position="447"/>
    </location>
    <ligand>
        <name>L-homocysteine</name>
        <dbReference type="ChEBI" id="CHEBI:58199"/>
    </ligand>
</feature>
<evidence type="ECO:0000256" key="5">
    <source>
        <dbReference type="ARBA" id="ARBA00022603"/>
    </source>
</evidence>
<evidence type="ECO:0000256" key="7">
    <source>
        <dbReference type="ARBA" id="ARBA00022679"/>
    </source>
</evidence>
<dbReference type="VEuPathDB" id="FungiDB:TAPDE_003490"/>
<dbReference type="GO" id="GO:0032259">
    <property type="term" value="P:methylation"/>
    <property type="evidence" value="ECO:0007669"/>
    <property type="project" value="UniProtKB-KW"/>
</dbReference>
<dbReference type="InterPro" id="IPR013215">
    <property type="entry name" value="Cbl-indep_Met_Synth_N"/>
</dbReference>
<accession>R4XFL2</accession>
<dbReference type="GO" id="GO:0003871">
    <property type="term" value="F:5-methyltetrahydropteroyltriglutamate-homocysteine S-methyltransferase activity"/>
    <property type="evidence" value="ECO:0007669"/>
    <property type="project" value="UniProtKB-EC"/>
</dbReference>
<feature type="binding site" evidence="13">
    <location>
        <position position="19"/>
    </location>
    <ligand>
        <name>5-methyltetrahydropteroyltri-L-glutamate</name>
        <dbReference type="ChEBI" id="CHEBI:58207"/>
    </ligand>
</feature>
<feature type="active site" description="Proton donor" evidence="15">
    <location>
        <position position="708"/>
    </location>
</feature>
<feature type="binding site" evidence="14">
    <location>
        <position position="655"/>
    </location>
    <ligand>
        <name>Zn(2+)</name>
        <dbReference type="ChEBI" id="CHEBI:29105"/>
        <label>1</label>
        <note>catalytic</note>
    </ligand>
</feature>
<dbReference type="Pfam" id="PF01717">
    <property type="entry name" value="Meth_synt_2"/>
    <property type="match status" value="1"/>
</dbReference>
<comment type="cofactor">
    <cofactor evidence="14">
        <name>Zn(2+)</name>
        <dbReference type="ChEBI" id="CHEBI:29105"/>
    </cofactor>
    <text evidence="14">Binds 2 Zn(2+) ions per subunit.</text>
</comment>
<dbReference type="Proteomes" id="UP000013776">
    <property type="component" value="Unassembled WGS sequence"/>
</dbReference>
<sequence length="768" mass="85900">MVSSAVLGFPRIGPNRELKKVSEAYWASKTDVADLEKQAKQIRHDNWTLQKEQGVDIIPSNDFSFYDQVLDHSLLFNVVPERYLEYNLSELDLLFAMGRGLQRPSKDGKPAVDVTSQEMVKWFDSNYHYMRPEVADNTEFKINVNKPLAEFNEAKAAGIVTRPVLIGPITFLYLAKTAKGSSKKPLESLEKLIPVYADLLSQLKAAGAEWVQIDEPVLVYELESSVTSLFASTYEKLSSAGPKLMLTTYFDALGANTSVLKGLKVHGVHVDLVQRSAAAQLDDILAVLGDDQVFSAGIVNGRDIWKINYQNAIAKVQTAVQKLGQDRVIVATSSSLIHTPVNLESEKKIDPELYDFFAFAKQKAHEVAVIAKAISSGPESVKAELDANAKSMEARKNSKITNDSKVQERLSTINKELGSRKSPFETRDKLQREHLKLPDFPTTTIGSFPQTKEIRVARNKFTKKEISPEEYEKFIEKEIQAVVKFQDDMDLDVYVHGEPERNDMVQYFGERMKGFAFTSNGWVQSFGSRYVRPPLICGDISRPAPMSVKESVYAQSLTKKPMKGMLTGPVTILRWSFRRDDVPESVQANQLALALRDEVVDLQNGGINVIQVDEPALREGCPLKKSEWAEYFSWAVEAFRIATAGVEDQTQIHSHFCYSDFNEIFDAIEALDTDVLSCEASKSDLKLLDVFKSKNYKVNVGPGLFDIHSPRVPPQSEFDERIAAMNAVVKKNALWLNPDCGLKTRTWEECTAQLKNMVAAAKAARASA</sequence>
<comment type="function">
    <text evidence="1">Catalyzes the transfer of a methyl group from 5-methyltetrahydrofolate to homocysteine resulting in methionine formation.</text>
</comment>
<dbReference type="PANTHER" id="PTHR30519">
    <property type="entry name" value="5-METHYLTETRAHYDROPTEROYLTRIGLUTAMATE--HOMOCYSTEINE METHYLTRANSFERASE"/>
    <property type="match status" value="1"/>
</dbReference>
<organism evidence="18 19">
    <name type="scientific">Taphrina deformans (strain PYCC 5710 / ATCC 11124 / CBS 356.35 / IMI 108563 / JCM 9778 / NBRC 8474)</name>
    <name type="common">Peach leaf curl fungus</name>
    <name type="synonym">Lalaria deformans</name>
    <dbReference type="NCBI Taxonomy" id="1097556"/>
    <lineage>
        <taxon>Eukaryota</taxon>
        <taxon>Fungi</taxon>
        <taxon>Dikarya</taxon>
        <taxon>Ascomycota</taxon>
        <taxon>Taphrinomycotina</taxon>
        <taxon>Taphrinomycetes</taxon>
        <taxon>Taphrinales</taxon>
        <taxon>Taphrinaceae</taxon>
        <taxon>Taphrina</taxon>
    </lineage>
</organism>
<feature type="binding site" evidence="14">
    <location>
        <position position="740"/>
    </location>
    <ligand>
        <name>Zn(2+)</name>
        <dbReference type="ChEBI" id="CHEBI:29105"/>
        <label>1</label>
        <note>catalytic</note>
    </ligand>
</feature>